<proteinExistence type="inferred from homology"/>
<evidence type="ECO:0000259" key="5">
    <source>
        <dbReference type="Pfam" id="PF04542"/>
    </source>
</evidence>
<comment type="caution">
    <text evidence="7">The sequence shown here is derived from an EMBL/GenBank/DDBJ whole genome shotgun (WGS) entry which is preliminary data.</text>
</comment>
<evidence type="ECO:0000256" key="4">
    <source>
        <dbReference type="ARBA" id="ARBA00023163"/>
    </source>
</evidence>
<feature type="domain" description="RNA polymerase sigma factor 70 region 4 type 2" evidence="6">
    <location>
        <begin position="120"/>
        <end position="171"/>
    </location>
</feature>
<dbReference type="AlphaFoldDB" id="A0A9X3F7L2"/>
<dbReference type="GO" id="GO:0016987">
    <property type="term" value="F:sigma factor activity"/>
    <property type="evidence" value="ECO:0007669"/>
    <property type="project" value="UniProtKB-KW"/>
</dbReference>
<dbReference type="InterPro" id="IPR007627">
    <property type="entry name" value="RNA_pol_sigma70_r2"/>
</dbReference>
<dbReference type="RefSeq" id="WP_343334199.1">
    <property type="nucleotide sequence ID" value="NZ_JAPOHD010000029.1"/>
</dbReference>
<dbReference type="GO" id="GO:0003677">
    <property type="term" value="F:DNA binding"/>
    <property type="evidence" value="ECO:0007669"/>
    <property type="project" value="InterPro"/>
</dbReference>
<dbReference type="Gene3D" id="1.10.1740.10">
    <property type="match status" value="1"/>
</dbReference>
<dbReference type="InterPro" id="IPR013324">
    <property type="entry name" value="RNA_pol_sigma_r3/r4-like"/>
</dbReference>
<gene>
    <name evidence="7" type="ORF">OU798_16065</name>
</gene>
<evidence type="ECO:0000313" key="8">
    <source>
        <dbReference type="Proteomes" id="UP001145087"/>
    </source>
</evidence>
<keyword evidence="2" id="KW-0805">Transcription regulation</keyword>
<dbReference type="Gene3D" id="1.10.10.10">
    <property type="entry name" value="Winged helix-like DNA-binding domain superfamily/Winged helix DNA-binding domain"/>
    <property type="match status" value="1"/>
</dbReference>
<dbReference type="InterPro" id="IPR014327">
    <property type="entry name" value="RNA_pol_sigma70_bacteroid"/>
</dbReference>
<dbReference type="InterPro" id="IPR013249">
    <property type="entry name" value="RNA_pol_sigma70_r4_t2"/>
</dbReference>
<keyword evidence="8" id="KW-1185">Reference proteome</keyword>
<dbReference type="PANTHER" id="PTHR43133:SF46">
    <property type="entry name" value="RNA POLYMERASE SIGMA-70 FACTOR ECF SUBFAMILY"/>
    <property type="match status" value="1"/>
</dbReference>
<evidence type="ECO:0000259" key="6">
    <source>
        <dbReference type="Pfam" id="PF08281"/>
    </source>
</evidence>
<dbReference type="NCBIfam" id="TIGR02985">
    <property type="entry name" value="Sig70_bacteroi1"/>
    <property type="match status" value="1"/>
</dbReference>
<dbReference type="SUPFAM" id="SSF88659">
    <property type="entry name" value="Sigma3 and sigma4 domains of RNA polymerase sigma factors"/>
    <property type="match status" value="1"/>
</dbReference>
<evidence type="ECO:0000256" key="2">
    <source>
        <dbReference type="ARBA" id="ARBA00023015"/>
    </source>
</evidence>
<keyword evidence="3" id="KW-0731">Sigma factor</keyword>
<evidence type="ECO:0000256" key="1">
    <source>
        <dbReference type="ARBA" id="ARBA00010641"/>
    </source>
</evidence>
<dbReference type="Pfam" id="PF04542">
    <property type="entry name" value="Sigma70_r2"/>
    <property type="match status" value="1"/>
</dbReference>
<dbReference type="GO" id="GO:0006352">
    <property type="term" value="P:DNA-templated transcription initiation"/>
    <property type="evidence" value="ECO:0007669"/>
    <property type="project" value="InterPro"/>
</dbReference>
<evidence type="ECO:0000313" key="7">
    <source>
        <dbReference type="EMBL" id="MCY1721870.1"/>
    </source>
</evidence>
<dbReference type="PANTHER" id="PTHR43133">
    <property type="entry name" value="RNA POLYMERASE ECF-TYPE SIGMA FACTO"/>
    <property type="match status" value="1"/>
</dbReference>
<dbReference type="InterPro" id="IPR039425">
    <property type="entry name" value="RNA_pol_sigma-70-like"/>
</dbReference>
<protein>
    <submittedName>
        <fullName evidence="7">RNA polymerase sigma-70 factor</fullName>
    </submittedName>
</protein>
<keyword evidence="4" id="KW-0804">Transcription</keyword>
<dbReference type="EMBL" id="JAPOHD010000029">
    <property type="protein sequence ID" value="MCY1721870.1"/>
    <property type="molecule type" value="Genomic_DNA"/>
</dbReference>
<organism evidence="7 8">
    <name type="scientific">Draconibacterium aestuarii</name>
    <dbReference type="NCBI Taxonomy" id="2998507"/>
    <lineage>
        <taxon>Bacteria</taxon>
        <taxon>Pseudomonadati</taxon>
        <taxon>Bacteroidota</taxon>
        <taxon>Bacteroidia</taxon>
        <taxon>Marinilabiliales</taxon>
        <taxon>Prolixibacteraceae</taxon>
        <taxon>Draconibacterium</taxon>
    </lineage>
</organism>
<feature type="domain" description="RNA polymerase sigma-70 region 2" evidence="5">
    <location>
        <begin position="24"/>
        <end position="89"/>
    </location>
</feature>
<evidence type="ECO:0000256" key="3">
    <source>
        <dbReference type="ARBA" id="ARBA00023082"/>
    </source>
</evidence>
<name>A0A9X3F7L2_9BACT</name>
<dbReference type="InterPro" id="IPR014284">
    <property type="entry name" value="RNA_pol_sigma-70_dom"/>
</dbReference>
<accession>A0A9X3F7L2</accession>
<comment type="similarity">
    <text evidence="1">Belongs to the sigma-70 factor family. ECF subfamily.</text>
</comment>
<dbReference type="NCBIfam" id="TIGR02937">
    <property type="entry name" value="sigma70-ECF"/>
    <property type="match status" value="1"/>
</dbReference>
<sequence length="191" mass="22600">MNPFEEKNLFEKIQTGDEKAFEYLFKTYYANLCVFATKIIEDEIAAEEIVQDFFVKLWEKRAQVSIETSVKNYLFRSIKNLCINHIKHNNVKLQHAKQIVAEAETNNFRDNFIEIDLAVKIEESIQSLPEKRREIFRLSREEGLKYREIAEKLKLSVKTVEAQMGLALKTLRNKLKDYNTFLFFICAFKTK</sequence>
<dbReference type="CDD" id="cd06171">
    <property type="entry name" value="Sigma70_r4"/>
    <property type="match status" value="1"/>
</dbReference>
<dbReference type="SUPFAM" id="SSF88946">
    <property type="entry name" value="Sigma2 domain of RNA polymerase sigma factors"/>
    <property type="match status" value="1"/>
</dbReference>
<dbReference type="Proteomes" id="UP001145087">
    <property type="component" value="Unassembled WGS sequence"/>
</dbReference>
<dbReference type="Pfam" id="PF08281">
    <property type="entry name" value="Sigma70_r4_2"/>
    <property type="match status" value="1"/>
</dbReference>
<reference evidence="7" key="1">
    <citation type="submission" date="2022-11" db="EMBL/GenBank/DDBJ databases">
        <title>Marilongibacter aestuarii gen. nov., sp. nov., isolated from tidal flat sediment.</title>
        <authorList>
            <person name="Jiayan W."/>
        </authorList>
    </citation>
    <scope>NUCLEOTIDE SEQUENCE</scope>
    <source>
        <strain evidence="7">Z1-6</strain>
    </source>
</reference>
<dbReference type="InterPro" id="IPR013325">
    <property type="entry name" value="RNA_pol_sigma_r2"/>
</dbReference>
<dbReference type="InterPro" id="IPR036388">
    <property type="entry name" value="WH-like_DNA-bd_sf"/>
</dbReference>